<keyword evidence="5" id="KW-1185">Reference proteome</keyword>
<accession>A0ABP4ATM2</accession>
<keyword evidence="2 3" id="KW-0456">Lyase</keyword>
<comment type="similarity">
    <text evidence="1 3">Belongs to the DapA family.</text>
</comment>
<evidence type="ECO:0000313" key="4">
    <source>
        <dbReference type="EMBL" id="GAA0940682.1"/>
    </source>
</evidence>
<dbReference type="Pfam" id="PF00701">
    <property type="entry name" value="DHDPS"/>
    <property type="match status" value="1"/>
</dbReference>
<dbReference type="Proteomes" id="UP001499967">
    <property type="component" value="Unassembled WGS sequence"/>
</dbReference>
<comment type="caution">
    <text evidence="4">The sequence shown here is derived from an EMBL/GenBank/DDBJ whole genome shotgun (WGS) entry which is preliminary data.</text>
</comment>
<gene>
    <name evidence="4" type="ORF">GCM10009559_35820</name>
</gene>
<dbReference type="EMBL" id="BAAAHP010000099">
    <property type="protein sequence ID" value="GAA0940682.1"/>
    <property type="molecule type" value="Genomic_DNA"/>
</dbReference>
<evidence type="ECO:0000256" key="2">
    <source>
        <dbReference type="ARBA" id="ARBA00023239"/>
    </source>
</evidence>
<dbReference type="SMART" id="SM01130">
    <property type="entry name" value="DHDPS"/>
    <property type="match status" value="1"/>
</dbReference>
<sequence>MLLPIRPDESLDEDRLAAALDHVLGSGVHGVYTGGTAGEFHTLCEEEYERLNALVARRCTAAGVPFQIGASHPSGQLSLERIARAAALRPGAIQVVLPDWLPLQPDEVLAAVARMAAVAGGVPLVLYNPPYAKTQVTPELFGRLADAVPALVGVKVPGGDDDWYARMTDAVGGRLAVFVAGHTLASGYARGAAGAYSNVACLDPAGAARWYAQITSDLPAALAFEERLRGFLDAHIAPLARAGHCDPALDKTLAAIGAWAEIGTRVRWPHRSVPEEAIPPLRAAVEAAIPELLTGSTPRVR</sequence>
<evidence type="ECO:0000256" key="1">
    <source>
        <dbReference type="ARBA" id="ARBA00007592"/>
    </source>
</evidence>
<dbReference type="PRINTS" id="PR00146">
    <property type="entry name" value="DHPICSNTHASE"/>
</dbReference>
<evidence type="ECO:0000313" key="5">
    <source>
        <dbReference type="Proteomes" id="UP001499967"/>
    </source>
</evidence>
<organism evidence="4 5">
    <name type="scientific">Pseudonocardia zijingensis</name>
    <dbReference type="NCBI Taxonomy" id="153376"/>
    <lineage>
        <taxon>Bacteria</taxon>
        <taxon>Bacillati</taxon>
        <taxon>Actinomycetota</taxon>
        <taxon>Actinomycetes</taxon>
        <taxon>Pseudonocardiales</taxon>
        <taxon>Pseudonocardiaceae</taxon>
        <taxon>Pseudonocardia</taxon>
    </lineage>
</organism>
<dbReference type="PANTHER" id="PTHR12128">
    <property type="entry name" value="DIHYDRODIPICOLINATE SYNTHASE"/>
    <property type="match status" value="1"/>
</dbReference>
<dbReference type="PANTHER" id="PTHR12128:SF66">
    <property type="entry name" value="4-HYDROXY-2-OXOGLUTARATE ALDOLASE, MITOCHONDRIAL"/>
    <property type="match status" value="1"/>
</dbReference>
<dbReference type="InterPro" id="IPR002220">
    <property type="entry name" value="DapA-like"/>
</dbReference>
<proteinExistence type="inferred from homology"/>
<evidence type="ECO:0000256" key="3">
    <source>
        <dbReference type="PIRNR" id="PIRNR001365"/>
    </source>
</evidence>
<protein>
    <submittedName>
        <fullName evidence="4">Dihydrodipicolinate synthase family protein</fullName>
    </submittedName>
</protein>
<dbReference type="InterPro" id="IPR013785">
    <property type="entry name" value="Aldolase_TIM"/>
</dbReference>
<dbReference type="CDD" id="cd00408">
    <property type="entry name" value="DHDPS-like"/>
    <property type="match status" value="1"/>
</dbReference>
<name>A0ABP4ATM2_9PSEU</name>
<dbReference type="Gene3D" id="3.20.20.70">
    <property type="entry name" value="Aldolase class I"/>
    <property type="match status" value="1"/>
</dbReference>
<reference evidence="5" key="1">
    <citation type="journal article" date="2019" name="Int. J. Syst. Evol. Microbiol.">
        <title>The Global Catalogue of Microorganisms (GCM) 10K type strain sequencing project: providing services to taxonomists for standard genome sequencing and annotation.</title>
        <authorList>
            <consortium name="The Broad Institute Genomics Platform"/>
            <consortium name="The Broad Institute Genome Sequencing Center for Infectious Disease"/>
            <person name="Wu L."/>
            <person name="Ma J."/>
        </authorList>
    </citation>
    <scope>NUCLEOTIDE SEQUENCE [LARGE SCALE GENOMIC DNA]</scope>
    <source>
        <strain evidence="5">JCM 11117</strain>
    </source>
</reference>
<dbReference type="SUPFAM" id="SSF51569">
    <property type="entry name" value="Aldolase"/>
    <property type="match status" value="1"/>
</dbReference>
<dbReference type="PIRSF" id="PIRSF001365">
    <property type="entry name" value="DHDPS"/>
    <property type="match status" value="1"/>
</dbReference>